<dbReference type="InterPro" id="IPR036388">
    <property type="entry name" value="WH-like_DNA-bd_sf"/>
</dbReference>
<dbReference type="Gene3D" id="3.40.190.290">
    <property type="match status" value="1"/>
</dbReference>
<evidence type="ECO:0000256" key="3">
    <source>
        <dbReference type="ARBA" id="ARBA00023125"/>
    </source>
</evidence>
<dbReference type="CDD" id="cd05466">
    <property type="entry name" value="PBP2_LTTR_substrate"/>
    <property type="match status" value="1"/>
</dbReference>
<evidence type="ECO:0000256" key="4">
    <source>
        <dbReference type="ARBA" id="ARBA00023163"/>
    </source>
</evidence>
<protein>
    <submittedName>
        <fullName evidence="6">LysR family transcriptional regulator</fullName>
    </submittedName>
</protein>
<accession>A0ABS5SXZ3</accession>
<dbReference type="Pfam" id="PF03466">
    <property type="entry name" value="LysR_substrate"/>
    <property type="match status" value="1"/>
</dbReference>
<dbReference type="RefSeq" id="WP_214237539.1">
    <property type="nucleotide sequence ID" value="NZ_JABBFR010000013.1"/>
</dbReference>
<dbReference type="InterPro" id="IPR050176">
    <property type="entry name" value="LTTR"/>
</dbReference>
<dbReference type="SUPFAM" id="SSF46785">
    <property type="entry name" value="Winged helix' DNA-binding domain"/>
    <property type="match status" value="1"/>
</dbReference>
<keyword evidence="3" id="KW-0238">DNA-binding</keyword>
<evidence type="ECO:0000259" key="5">
    <source>
        <dbReference type="PROSITE" id="PS50931"/>
    </source>
</evidence>
<dbReference type="PANTHER" id="PTHR30579">
    <property type="entry name" value="TRANSCRIPTIONAL REGULATOR"/>
    <property type="match status" value="1"/>
</dbReference>
<comment type="similarity">
    <text evidence="1">Belongs to the LysR transcriptional regulatory family.</text>
</comment>
<organism evidence="6 7">
    <name type="scientific">Rosenbergiella gaditana</name>
    <dbReference type="NCBI Taxonomy" id="2726987"/>
    <lineage>
        <taxon>Bacteria</taxon>
        <taxon>Pseudomonadati</taxon>
        <taxon>Pseudomonadota</taxon>
        <taxon>Gammaproteobacteria</taxon>
        <taxon>Enterobacterales</taxon>
        <taxon>Erwiniaceae</taxon>
        <taxon>Rosenbergiella</taxon>
    </lineage>
</organism>
<sequence>MKNWEDIRFFLAVADSGSLSGAARTLNVDHATVSRRINSLEKSLSSKLIIRNTRSCSVTPLGERVIIAAKQMENASFAIDRLALSAQHTVAGKVSISAPPVLVTHILAKYLNTFYQRYPEIHLHIVSSATLASLSKQEADIILRLARPNDNNDVSRKLGNIPFAFYASNDYTHKDNPKRWNFIGYNDDFAKMPHAKWITSIAGNRPIVCSLSDITSQIEAVKTGVGIGSIPRFIGDDDSKLVRLACSEDVYSPEVWLAVHADMRTSPVLRIVLNFLTETINQHILSS</sequence>
<dbReference type="InterPro" id="IPR000847">
    <property type="entry name" value="LysR_HTH_N"/>
</dbReference>
<name>A0ABS5SXZ3_9GAMM</name>
<dbReference type="SUPFAM" id="SSF53850">
    <property type="entry name" value="Periplasmic binding protein-like II"/>
    <property type="match status" value="1"/>
</dbReference>
<evidence type="ECO:0000313" key="7">
    <source>
        <dbReference type="Proteomes" id="UP000790096"/>
    </source>
</evidence>
<proteinExistence type="inferred from homology"/>
<keyword evidence="4" id="KW-0804">Transcription</keyword>
<evidence type="ECO:0000313" key="6">
    <source>
        <dbReference type="EMBL" id="MBT0724881.1"/>
    </source>
</evidence>
<reference evidence="6 7" key="1">
    <citation type="submission" date="2020-04" db="EMBL/GenBank/DDBJ databases">
        <title>Genome sequencing of Rosenbergiella species.</title>
        <authorList>
            <person name="Alvarez-Perez S."/>
            <person name="Lievens B."/>
        </authorList>
    </citation>
    <scope>NUCLEOTIDE SEQUENCE [LARGE SCALE GENOMIC DNA]</scope>
    <source>
        <strain evidence="6 7">S61</strain>
    </source>
</reference>
<keyword evidence="7" id="KW-1185">Reference proteome</keyword>
<evidence type="ECO:0000256" key="1">
    <source>
        <dbReference type="ARBA" id="ARBA00009437"/>
    </source>
</evidence>
<gene>
    <name evidence="6" type="ORF">HH682_10670</name>
</gene>
<feature type="domain" description="HTH lysR-type" evidence="5">
    <location>
        <begin position="1"/>
        <end position="59"/>
    </location>
</feature>
<dbReference type="Proteomes" id="UP000790096">
    <property type="component" value="Unassembled WGS sequence"/>
</dbReference>
<dbReference type="InterPro" id="IPR036390">
    <property type="entry name" value="WH_DNA-bd_sf"/>
</dbReference>
<dbReference type="InterPro" id="IPR005119">
    <property type="entry name" value="LysR_subst-bd"/>
</dbReference>
<dbReference type="PANTHER" id="PTHR30579:SF3">
    <property type="entry name" value="TRANSCRIPTIONAL REGULATORY PROTEIN"/>
    <property type="match status" value="1"/>
</dbReference>
<evidence type="ECO:0000256" key="2">
    <source>
        <dbReference type="ARBA" id="ARBA00023015"/>
    </source>
</evidence>
<dbReference type="PROSITE" id="PS50931">
    <property type="entry name" value="HTH_LYSR"/>
    <property type="match status" value="1"/>
</dbReference>
<dbReference type="EMBL" id="JABBFR010000013">
    <property type="protein sequence ID" value="MBT0724881.1"/>
    <property type="molecule type" value="Genomic_DNA"/>
</dbReference>
<comment type="caution">
    <text evidence="6">The sequence shown here is derived from an EMBL/GenBank/DDBJ whole genome shotgun (WGS) entry which is preliminary data.</text>
</comment>
<dbReference type="Gene3D" id="1.10.10.10">
    <property type="entry name" value="Winged helix-like DNA-binding domain superfamily/Winged helix DNA-binding domain"/>
    <property type="match status" value="1"/>
</dbReference>
<dbReference type="Pfam" id="PF00126">
    <property type="entry name" value="HTH_1"/>
    <property type="match status" value="1"/>
</dbReference>
<keyword evidence="2" id="KW-0805">Transcription regulation</keyword>